<feature type="transmembrane region" description="Helical" evidence="10">
    <location>
        <begin position="12"/>
        <end position="30"/>
    </location>
</feature>
<keyword evidence="4" id="KW-1003">Cell membrane</keyword>
<dbReference type="InterPro" id="IPR002528">
    <property type="entry name" value="MATE_fam"/>
</dbReference>
<gene>
    <name evidence="11" type="ORF">JBKA6_0223</name>
</gene>
<keyword evidence="6 10" id="KW-1133">Transmembrane helix</keyword>
<dbReference type="EMBL" id="AP014564">
    <property type="protein sequence ID" value="BAV94236.1"/>
    <property type="molecule type" value="Genomic_DNA"/>
</dbReference>
<evidence type="ECO:0000256" key="8">
    <source>
        <dbReference type="ARBA" id="ARBA00023136"/>
    </source>
</evidence>
<evidence type="ECO:0000256" key="3">
    <source>
        <dbReference type="ARBA" id="ARBA00022449"/>
    </source>
</evidence>
<feature type="transmembrane region" description="Helical" evidence="10">
    <location>
        <begin position="416"/>
        <end position="436"/>
    </location>
</feature>
<keyword evidence="3" id="KW-0050">Antiport</keyword>
<evidence type="ECO:0000313" key="11">
    <source>
        <dbReference type="EMBL" id="BAV94236.1"/>
    </source>
</evidence>
<comment type="subcellular location">
    <subcellularLocation>
        <location evidence="1">Cell membrane</location>
        <topology evidence="1">Multi-pass membrane protein</topology>
    </subcellularLocation>
</comment>
<dbReference type="NCBIfam" id="TIGR00797">
    <property type="entry name" value="matE"/>
    <property type="match status" value="1"/>
</dbReference>
<dbReference type="GO" id="GO:0005886">
    <property type="term" value="C:plasma membrane"/>
    <property type="evidence" value="ECO:0007669"/>
    <property type="project" value="UniProtKB-SubCell"/>
</dbReference>
<accession>A0A1J1E2H4</accession>
<feature type="transmembrane region" description="Helical" evidence="10">
    <location>
        <begin position="383"/>
        <end position="404"/>
    </location>
</feature>
<protein>
    <recommendedName>
        <fullName evidence="9">Multidrug-efflux transporter</fullName>
    </recommendedName>
</protein>
<feature type="transmembrane region" description="Helical" evidence="10">
    <location>
        <begin position="233"/>
        <end position="263"/>
    </location>
</feature>
<dbReference type="Proteomes" id="UP000243197">
    <property type="component" value="Chromosome"/>
</dbReference>
<dbReference type="PANTHER" id="PTHR43298:SF2">
    <property type="entry name" value="FMN_FAD EXPORTER YEEO-RELATED"/>
    <property type="match status" value="1"/>
</dbReference>
<dbReference type="GO" id="GO:0042910">
    <property type="term" value="F:xenobiotic transmembrane transporter activity"/>
    <property type="evidence" value="ECO:0007669"/>
    <property type="project" value="InterPro"/>
</dbReference>
<evidence type="ECO:0000313" key="12">
    <source>
        <dbReference type="Proteomes" id="UP000243197"/>
    </source>
</evidence>
<dbReference type="InterPro" id="IPR050222">
    <property type="entry name" value="MATE_MdtK"/>
</dbReference>
<dbReference type="PANTHER" id="PTHR43298">
    <property type="entry name" value="MULTIDRUG RESISTANCE PROTEIN NORM-RELATED"/>
    <property type="match status" value="1"/>
</dbReference>
<dbReference type="PIRSF" id="PIRSF006603">
    <property type="entry name" value="DinF"/>
    <property type="match status" value="1"/>
</dbReference>
<evidence type="ECO:0000256" key="2">
    <source>
        <dbReference type="ARBA" id="ARBA00022448"/>
    </source>
</evidence>
<keyword evidence="12" id="KW-1185">Reference proteome</keyword>
<evidence type="ECO:0000256" key="1">
    <source>
        <dbReference type="ARBA" id="ARBA00004651"/>
    </source>
</evidence>
<dbReference type="Pfam" id="PF01554">
    <property type="entry name" value="MatE"/>
    <property type="match status" value="2"/>
</dbReference>
<dbReference type="RefSeq" id="WP_096684999.1">
    <property type="nucleotide sequence ID" value="NZ_AP014564.1"/>
</dbReference>
<dbReference type="KEGG" id="ise:JBKA6_0223"/>
<feature type="transmembrane region" description="Helical" evidence="10">
    <location>
        <begin position="50"/>
        <end position="72"/>
    </location>
</feature>
<keyword evidence="8 10" id="KW-0472">Membrane</keyword>
<feature type="transmembrane region" description="Helical" evidence="10">
    <location>
        <begin position="194"/>
        <end position="212"/>
    </location>
</feature>
<evidence type="ECO:0000256" key="6">
    <source>
        <dbReference type="ARBA" id="ARBA00022989"/>
    </source>
</evidence>
<evidence type="ECO:0000256" key="9">
    <source>
        <dbReference type="ARBA" id="ARBA00031636"/>
    </source>
</evidence>
<proteinExistence type="predicted"/>
<feature type="transmembrane region" description="Helical" evidence="10">
    <location>
        <begin position="125"/>
        <end position="143"/>
    </location>
</feature>
<feature type="transmembrane region" description="Helical" evidence="10">
    <location>
        <begin position="308"/>
        <end position="335"/>
    </location>
</feature>
<feature type="transmembrane region" description="Helical" evidence="10">
    <location>
        <begin position="92"/>
        <end position="113"/>
    </location>
</feature>
<keyword evidence="2" id="KW-0813">Transport</keyword>
<evidence type="ECO:0000256" key="10">
    <source>
        <dbReference type="SAM" id="Phobius"/>
    </source>
</evidence>
<evidence type="ECO:0000256" key="7">
    <source>
        <dbReference type="ARBA" id="ARBA00023065"/>
    </source>
</evidence>
<evidence type="ECO:0000256" key="4">
    <source>
        <dbReference type="ARBA" id="ARBA00022475"/>
    </source>
</evidence>
<keyword evidence="7" id="KW-0406">Ion transport</keyword>
<keyword evidence="5 10" id="KW-0812">Transmembrane</keyword>
<dbReference type="AlphaFoldDB" id="A0A1J1E2H4"/>
<evidence type="ECO:0000256" key="5">
    <source>
        <dbReference type="ARBA" id="ARBA00022692"/>
    </source>
</evidence>
<reference evidence="11 12" key="1">
    <citation type="submission" date="2014-03" db="EMBL/GenBank/DDBJ databases">
        <title>complete genome sequence of Flavobacteriaceae bacterium JBKA-6.</title>
        <authorList>
            <person name="Takano T."/>
            <person name="Nakamura Y."/>
            <person name="Takuma S."/>
            <person name="Yasuike M."/>
            <person name="Matsuyama T."/>
            <person name="Sakai T."/>
            <person name="Fujiwara A."/>
            <person name="Kimoto K."/>
            <person name="Fukuda Y."/>
            <person name="Kondo H."/>
            <person name="Hirono I."/>
            <person name="Nakayasu C."/>
        </authorList>
    </citation>
    <scope>NUCLEOTIDE SEQUENCE [LARGE SCALE GENOMIC DNA]</scope>
    <source>
        <strain evidence="11 12">JBKA-6</strain>
    </source>
</reference>
<feature type="transmembrane region" description="Helical" evidence="10">
    <location>
        <begin position="275"/>
        <end position="296"/>
    </location>
</feature>
<feature type="transmembrane region" description="Helical" evidence="10">
    <location>
        <begin position="341"/>
        <end position="363"/>
    </location>
</feature>
<dbReference type="GO" id="GO:0015297">
    <property type="term" value="F:antiporter activity"/>
    <property type="evidence" value="ECO:0007669"/>
    <property type="project" value="UniProtKB-KW"/>
</dbReference>
<name>A0A1J1E2H4_9FLAO</name>
<sequence>MRKYTSEFKNNLKIAYPIIIGQLGYVILSLTDNLMIGRLGAENLAASSLANGVFLAVYVFGLGVSSAITPIVAEFDGRGSLKEGAKVFQHSLILNIFLALFMISVLLCLVPMLKYFDQPERVIELTIPYLVILSISIMPMMIFQTLKQFAEGLANTKPAMNASLVGNLANIIFNYGLIFGNLGMPELGIEGAGYGTLIARIFTLASMLIIIYNQKHFRSYTVFITFSTYSRDIFIRIIKVGVPIGLQMLFEVGAFASCTFIAGFLGAKYIAAHQIALNLASISFLVITGVSAAASIRVANQKGKDNKYCMRIMGMSCLLMTFFLMTFFALVFFIFRDFLPIFYIADIEVIKIASSLLIIVAVFQITDGLQVVALGALRGMQDVFIPTCFTFIAYWFITIPLAYILGITMGFGIEGIWIAISIGLSILAIVFIHRFYKMTTNEPSAKVFVS</sequence>
<dbReference type="GO" id="GO:0006811">
    <property type="term" value="P:monoatomic ion transport"/>
    <property type="evidence" value="ECO:0007669"/>
    <property type="project" value="UniProtKB-KW"/>
</dbReference>
<organism evidence="11 12">
    <name type="scientific">Ichthyobacterium seriolicida</name>
    <dbReference type="NCBI Taxonomy" id="242600"/>
    <lineage>
        <taxon>Bacteria</taxon>
        <taxon>Pseudomonadati</taxon>
        <taxon>Bacteroidota</taxon>
        <taxon>Flavobacteriia</taxon>
        <taxon>Flavobacteriales</taxon>
        <taxon>Ichthyobacteriaceae</taxon>
        <taxon>Ichthyobacterium</taxon>
    </lineage>
</organism>
<dbReference type="CDD" id="cd13131">
    <property type="entry name" value="MATE_NorM_like"/>
    <property type="match status" value="1"/>
</dbReference>
<dbReference type="OrthoDB" id="9780160at2"/>
<dbReference type="InterPro" id="IPR048279">
    <property type="entry name" value="MdtK-like"/>
</dbReference>
<feature type="transmembrane region" description="Helical" evidence="10">
    <location>
        <begin position="164"/>
        <end position="182"/>
    </location>
</feature>